<reference evidence="2 3" key="1">
    <citation type="journal article" date="2016" name="Sci. Rep.">
        <title>The Dendrobium catenatum Lindl. genome sequence provides insights into polysaccharide synthase, floral development and adaptive evolution.</title>
        <authorList>
            <person name="Zhang G.Q."/>
            <person name="Xu Q."/>
            <person name="Bian C."/>
            <person name="Tsai W.C."/>
            <person name="Yeh C.M."/>
            <person name="Liu K.W."/>
            <person name="Yoshida K."/>
            <person name="Zhang L.S."/>
            <person name="Chang S.B."/>
            <person name="Chen F."/>
            <person name="Shi Y."/>
            <person name="Su Y.Y."/>
            <person name="Zhang Y.Q."/>
            <person name="Chen L.J."/>
            <person name="Yin Y."/>
            <person name="Lin M."/>
            <person name="Huang H."/>
            <person name="Deng H."/>
            <person name="Wang Z.W."/>
            <person name="Zhu S.L."/>
            <person name="Zhao X."/>
            <person name="Deng C."/>
            <person name="Niu S.C."/>
            <person name="Huang J."/>
            <person name="Wang M."/>
            <person name="Liu G.H."/>
            <person name="Yang H.J."/>
            <person name="Xiao X.J."/>
            <person name="Hsiao Y.Y."/>
            <person name="Wu W.L."/>
            <person name="Chen Y.Y."/>
            <person name="Mitsuda N."/>
            <person name="Ohme-Takagi M."/>
            <person name="Luo Y.B."/>
            <person name="Van de Peer Y."/>
            <person name="Liu Z.J."/>
        </authorList>
    </citation>
    <scope>NUCLEOTIDE SEQUENCE [LARGE SCALE GENOMIC DNA]</scope>
    <source>
        <tissue evidence="2">The whole plant</tissue>
    </source>
</reference>
<dbReference type="AlphaFoldDB" id="A0A2I0XFG9"/>
<keyword evidence="3" id="KW-1185">Reference proteome</keyword>
<reference evidence="2 3" key="2">
    <citation type="journal article" date="2017" name="Nature">
        <title>The Apostasia genome and the evolution of orchids.</title>
        <authorList>
            <person name="Zhang G.Q."/>
            <person name="Liu K.W."/>
            <person name="Li Z."/>
            <person name="Lohaus R."/>
            <person name="Hsiao Y.Y."/>
            <person name="Niu S.C."/>
            <person name="Wang J.Y."/>
            <person name="Lin Y.C."/>
            <person name="Xu Q."/>
            <person name="Chen L.J."/>
            <person name="Yoshida K."/>
            <person name="Fujiwara S."/>
            <person name="Wang Z.W."/>
            <person name="Zhang Y.Q."/>
            <person name="Mitsuda N."/>
            <person name="Wang M."/>
            <person name="Liu G.H."/>
            <person name="Pecoraro L."/>
            <person name="Huang H.X."/>
            <person name="Xiao X.J."/>
            <person name="Lin M."/>
            <person name="Wu X.Y."/>
            <person name="Wu W.L."/>
            <person name="Chen Y.Y."/>
            <person name="Chang S.B."/>
            <person name="Sakamoto S."/>
            <person name="Ohme-Takagi M."/>
            <person name="Yagi M."/>
            <person name="Zeng S.J."/>
            <person name="Shen C.Y."/>
            <person name="Yeh C.M."/>
            <person name="Luo Y.B."/>
            <person name="Tsai W.C."/>
            <person name="Van de Peer Y."/>
            <person name="Liu Z.J."/>
        </authorList>
    </citation>
    <scope>NUCLEOTIDE SEQUENCE [LARGE SCALE GENOMIC DNA]</scope>
    <source>
        <tissue evidence="2">The whole plant</tissue>
    </source>
</reference>
<proteinExistence type="predicted"/>
<sequence>MTKLRIVLMIILQMDRVHTTHYRIKIEDPTRSRAQEVEERKAARQKPDPERRELRVESVEGSN</sequence>
<evidence type="ECO:0000313" key="3">
    <source>
        <dbReference type="Proteomes" id="UP000233837"/>
    </source>
</evidence>
<protein>
    <submittedName>
        <fullName evidence="2">Uncharacterized protein</fullName>
    </submittedName>
</protein>
<gene>
    <name evidence="2" type="ORF">MA16_Dca010870</name>
</gene>
<accession>A0A2I0XFG9</accession>
<organism evidence="2 3">
    <name type="scientific">Dendrobium catenatum</name>
    <dbReference type="NCBI Taxonomy" id="906689"/>
    <lineage>
        <taxon>Eukaryota</taxon>
        <taxon>Viridiplantae</taxon>
        <taxon>Streptophyta</taxon>
        <taxon>Embryophyta</taxon>
        <taxon>Tracheophyta</taxon>
        <taxon>Spermatophyta</taxon>
        <taxon>Magnoliopsida</taxon>
        <taxon>Liliopsida</taxon>
        <taxon>Asparagales</taxon>
        <taxon>Orchidaceae</taxon>
        <taxon>Epidendroideae</taxon>
        <taxon>Malaxideae</taxon>
        <taxon>Dendrobiinae</taxon>
        <taxon>Dendrobium</taxon>
    </lineage>
</organism>
<name>A0A2I0XFG9_9ASPA</name>
<evidence type="ECO:0000313" key="2">
    <source>
        <dbReference type="EMBL" id="PKU86645.1"/>
    </source>
</evidence>
<evidence type="ECO:0000256" key="1">
    <source>
        <dbReference type="SAM" id="MobiDB-lite"/>
    </source>
</evidence>
<dbReference type="Proteomes" id="UP000233837">
    <property type="component" value="Unassembled WGS sequence"/>
</dbReference>
<dbReference type="EMBL" id="KZ501935">
    <property type="protein sequence ID" value="PKU86645.1"/>
    <property type="molecule type" value="Genomic_DNA"/>
</dbReference>
<feature type="region of interest" description="Disordered" evidence="1">
    <location>
        <begin position="28"/>
        <end position="63"/>
    </location>
</feature>